<dbReference type="AlphaFoldDB" id="A0A4C1S9G6"/>
<accession>A0A4C1S9G6</accession>
<proteinExistence type="predicted"/>
<evidence type="ECO:0000256" key="1">
    <source>
        <dbReference type="SAM" id="MobiDB-lite"/>
    </source>
</evidence>
<sequence>MEHRRTLDTAPRLAHAPYFRGVRKPSALDVTILATTAVADPDPLWASAGGLSRRNRRRSCPAARVSRTARQAAPLRMQSSRRGGACSKKRPGKKRPARRMLLARRPPPARRAASDPSFYLR</sequence>
<evidence type="ECO:0000313" key="2">
    <source>
        <dbReference type="EMBL" id="GBO98811.1"/>
    </source>
</evidence>
<keyword evidence="3" id="KW-1185">Reference proteome</keyword>
<organism evidence="2 3">
    <name type="scientific">Eumeta variegata</name>
    <name type="common">Bagworm moth</name>
    <name type="synonym">Eumeta japonica</name>
    <dbReference type="NCBI Taxonomy" id="151549"/>
    <lineage>
        <taxon>Eukaryota</taxon>
        <taxon>Metazoa</taxon>
        <taxon>Ecdysozoa</taxon>
        <taxon>Arthropoda</taxon>
        <taxon>Hexapoda</taxon>
        <taxon>Insecta</taxon>
        <taxon>Pterygota</taxon>
        <taxon>Neoptera</taxon>
        <taxon>Endopterygota</taxon>
        <taxon>Lepidoptera</taxon>
        <taxon>Glossata</taxon>
        <taxon>Ditrysia</taxon>
        <taxon>Tineoidea</taxon>
        <taxon>Psychidae</taxon>
        <taxon>Oiketicinae</taxon>
        <taxon>Eumeta</taxon>
    </lineage>
</organism>
<feature type="region of interest" description="Disordered" evidence="1">
    <location>
        <begin position="44"/>
        <end position="121"/>
    </location>
</feature>
<gene>
    <name evidence="2" type="ORF">EVAR_276_1</name>
</gene>
<reference evidence="2 3" key="1">
    <citation type="journal article" date="2019" name="Commun. Biol.">
        <title>The bagworm genome reveals a unique fibroin gene that provides high tensile strength.</title>
        <authorList>
            <person name="Kono N."/>
            <person name="Nakamura H."/>
            <person name="Ohtoshi R."/>
            <person name="Tomita M."/>
            <person name="Numata K."/>
            <person name="Arakawa K."/>
        </authorList>
    </citation>
    <scope>NUCLEOTIDE SEQUENCE [LARGE SCALE GENOMIC DNA]</scope>
</reference>
<comment type="caution">
    <text evidence="2">The sequence shown here is derived from an EMBL/GenBank/DDBJ whole genome shotgun (WGS) entry which is preliminary data.</text>
</comment>
<name>A0A4C1S9G6_EUMVA</name>
<evidence type="ECO:0000313" key="3">
    <source>
        <dbReference type="Proteomes" id="UP000299102"/>
    </source>
</evidence>
<dbReference type="EMBL" id="BGZK01000001">
    <property type="protein sequence ID" value="GBO98811.1"/>
    <property type="molecule type" value="Genomic_DNA"/>
</dbReference>
<feature type="compositionally biased region" description="Basic residues" evidence="1">
    <location>
        <begin position="87"/>
        <end position="102"/>
    </location>
</feature>
<protein>
    <submittedName>
        <fullName evidence="2">Uncharacterized protein</fullName>
    </submittedName>
</protein>
<dbReference type="Proteomes" id="UP000299102">
    <property type="component" value="Unassembled WGS sequence"/>
</dbReference>